<keyword evidence="2" id="KW-1133">Transmembrane helix</keyword>
<protein>
    <submittedName>
        <fullName evidence="3">Uncharacterized protein</fullName>
    </submittedName>
</protein>
<accession>A0AAE0UEC3</accession>
<reference evidence="3" key="2">
    <citation type="submission" date="2023-07" db="EMBL/GenBank/DDBJ databases">
        <authorList>
            <consortium name="Lawrence Berkeley National Laboratory"/>
            <person name="Haridas S."/>
            <person name="Hensen N."/>
            <person name="Bonometti L."/>
            <person name="Westerberg I."/>
            <person name="Brannstrom I.O."/>
            <person name="Guillou S."/>
            <person name="Cros-Aarteil S."/>
            <person name="Calhoun S."/>
            <person name="Kuo A."/>
            <person name="Mondo S."/>
            <person name="Pangilinan J."/>
            <person name="Riley R."/>
            <person name="LaButti K."/>
            <person name="Andreopoulos B."/>
            <person name="Lipzen A."/>
            <person name="Chen C."/>
            <person name="Yanf M."/>
            <person name="Daum C."/>
            <person name="Ng V."/>
            <person name="Clum A."/>
            <person name="Steindorff A."/>
            <person name="Ohm R."/>
            <person name="Martin F."/>
            <person name="Silar P."/>
            <person name="Natvig D."/>
            <person name="Lalanne C."/>
            <person name="Gautier V."/>
            <person name="Ament-velasquez S.L."/>
            <person name="Kruys A."/>
            <person name="Hutchinson M.I."/>
            <person name="Powell A.J."/>
            <person name="Barry K."/>
            <person name="Miller A.N."/>
            <person name="Grigoriev I.V."/>
            <person name="Debuchy R."/>
            <person name="Gladieux P."/>
            <person name="Thoren M.H."/>
            <person name="Johannesson H."/>
        </authorList>
    </citation>
    <scope>NUCLEOTIDE SEQUENCE</scope>
    <source>
        <strain evidence="3">FGSC 1904</strain>
    </source>
</reference>
<sequence>MRIKRALNNVHDTRPPFRRHTSRTGRRVLRTSRSGNSISYFSLELLPFQISATFSCPVSPLIHPHPPKPLSRKKICSSSLHNQHQHPHSNHFLFNRLNSSNLLLGSISWYRVKTHLDSKHVILVLVCHARCLIIYLDIHRRRRNSARPGTCRILKFPEKIGQICFIPIFITHSRVHRAPHRFRIILIPFAVSFKLAKVAPQLHLRFLTIRDRFYEVLFNSSDISILGRLLIFPWLLSAWLSIVNMPA</sequence>
<keyword evidence="4" id="KW-1185">Reference proteome</keyword>
<name>A0AAE0UEC3_SORBR</name>
<feature type="region of interest" description="Disordered" evidence="1">
    <location>
        <begin position="1"/>
        <end position="25"/>
    </location>
</feature>
<keyword evidence="2" id="KW-0472">Membrane</keyword>
<evidence type="ECO:0000256" key="1">
    <source>
        <dbReference type="SAM" id="MobiDB-lite"/>
    </source>
</evidence>
<proteinExistence type="predicted"/>
<dbReference type="AlphaFoldDB" id="A0AAE0UEC3"/>
<dbReference type="Proteomes" id="UP001281003">
    <property type="component" value="Unassembled WGS sequence"/>
</dbReference>
<keyword evidence="2" id="KW-0812">Transmembrane</keyword>
<feature type="transmembrane region" description="Helical" evidence="2">
    <location>
        <begin position="184"/>
        <end position="203"/>
    </location>
</feature>
<feature type="transmembrane region" description="Helical" evidence="2">
    <location>
        <begin position="223"/>
        <end position="243"/>
    </location>
</feature>
<evidence type="ECO:0000313" key="4">
    <source>
        <dbReference type="Proteomes" id="UP001281003"/>
    </source>
</evidence>
<gene>
    <name evidence="3" type="ORF">B0T20DRAFT_151178</name>
</gene>
<organism evidence="3 4">
    <name type="scientific">Sordaria brevicollis</name>
    <dbReference type="NCBI Taxonomy" id="83679"/>
    <lineage>
        <taxon>Eukaryota</taxon>
        <taxon>Fungi</taxon>
        <taxon>Dikarya</taxon>
        <taxon>Ascomycota</taxon>
        <taxon>Pezizomycotina</taxon>
        <taxon>Sordariomycetes</taxon>
        <taxon>Sordariomycetidae</taxon>
        <taxon>Sordariales</taxon>
        <taxon>Sordariaceae</taxon>
        <taxon>Sordaria</taxon>
    </lineage>
</organism>
<evidence type="ECO:0000313" key="3">
    <source>
        <dbReference type="EMBL" id="KAK3400675.1"/>
    </source>
</evidence>
<feature type="compositionally biased region" description="Basic residues" evidence="1">
    <location>
        <begin position="16"/>
        <end position="25"/>
    </location>
</feature>
<reference evidence="3" key="1">
    <citation type="journal article" date="2023" name="Mol. Phylogenet. Evol.">
        <title>Genome-scale phylogeny and comparative genomics of the fungal order Sordariales.</title>
        <authorList>
            <person name="Hensen N."/>
            <person name="Bonometti L."/>
            <person name="Westerberg I."/>
            <person name="Brannstrom I.O."/>
            <person name="Guillou S."/>
            <person name="Cros-Aarteil S."/>
            <person name="Calhoun S."/>
            <person name="Haridas S."/>
            <person name="Kuo A."/>
            <person name="Mondo S."/>
            <person name="Pangilinan J."/>
            <person name="Riley R."/>
            <person name="LaButti K."/>
            <person name="Andreopoulos B."/>
            <person name="Lipzen A."/>
            <person name="Chen C."/>
            <person name="Yan M."/>
            <person name="Daum C."/>
            <person name="Ng V."/>
            <person name="Clum A."/>
            <person name="Steindorff A."/>
            <person name="Ohm R.A."/>
            <person name="Martin F."/>
            <person name="Silar P."/>
            <person name="Natvig D.O."/>
            <person name="Lalanne C."/>
            <person name="Gautier V."/>
            <person name="Ament-Velasquez S.L."/>
            <person name="Kruys A."/>
            <person name="Hutchinson M.I."/>
            <person name="Powell A.J."/>
            <person name="Barry K."/>
            <person name="Miller A.N."/>
            <person name="Grigoriev I.V."/>
            <person name="Debuchy R."/>
            <person name="Gladieux P."/>
            <person name="Hiltunen Thoren M."/>
            <person name="Johannesson H."/>
        </authorList>
    </citation>
    <scope>NUCLEOTIDE SEQUENCE</scope>
    <source>
        <strain evidence="3">FGSC 1904</strain>
    </source>
</reference>
<comment type="caution">
    <text evidence="3">The sequence shown here is derived from an EMBL/GenBank/DDBJ whole genome shotgun (WGS) entry which is preliminary data.</text>
</comment>
<dbReference type="EMBL" id="JAUTDP010000003">
    <property type="protein sequence ID" value="KAK3400675.1"/>
    <property type="molecule type" value="Genomic_DNA"/>
</dbReference>
<evidence type="ECO:0000256" key="2">
    <source>
        <dbReference type="SAM" id="Phobius"/>
    </source>
</evidence>